<gene>
    <name evidence="2" type="ORF">GCM10022210_17120</name>
</gene>
<dbReference type="Proteomes" id="UP001500742">
    <property type="component" value="Unassembled WGS sequence"/>
</dbReference>
<keyword evidence="1" id="KW-0472">Membrane</keyword>
<feature type="transmembrane region" description="Helical" evidence="1">
    <location>
        <begin position="20"/>
        <end position="36"/>
    </location>
</feature>
<keyword evidence="3" id="KW-1185">Reference proteome</keyword>
<keyword evidence="1" id="KW-0812">Transmembrane</keyword>
<keyword evidence="1" id="KW-1133">Transmembrane helix</keyword>
<dbReference type="EMBL" id="BAAAZC010000010">
    <property type="protein sequence ID" value="GAA3968837.1"/>
    <property type="molecule type" value="Genomic_DNA"/>
</dbReference>
<accession>A0ABP7PNV1</accession>
<evidence type="ECO:0000256" key="1">
    <source>
        <dbReference type="SAM" id="Phobius"/>
    </source>
</evidence>
<evidence type="ECO:0000313" key="3">
    <source>
        <dbReference type="Proteomes" id="UP001500742"/>
    </source>
</evidence>
<reference evidence="3" key="1">
    <citation type="journal article" date="2019" name="Int. J. Syst. Evol. Microbiol.">
        <title>The Global Catalogue of Microorganisms (GCM) 10K type strain sequencing project: providing services to taxonomists for standard genome sequencing and annotation.</title>
        <authorList>
            <consortium name="The Broad Institute Genomics Platform"/>
            <consortium name="The Broad Institute Genome Sequencing Center for Infectious Disease"/>
            <person name="Wu L."/>
            <person name="Ma J."/>
        </authorList>
    </citation>
    <scope>NUCLEOTIDE SEQUENCE [LARGE SCALE GENOMIC DNA]</scope>
    <source>
        <strain evidence="3">JCM 16601</strain>
    </source>
</reference>
<evidence type="ECO:0008006" key="4">
    <source>
        <dbReference type="Google" id="ProtNLM"/>
    </source>
</evidence>
<protein>
    <recommendedName>
        <fullName evidence="4">Lipoprotein</fullName>
    </recommendedName>
</protein>
<evidence type="ECO:0000313" key="2">
    <source>
        <dbReference type="EMBL" id="GAA3968837.1"/>
    </source>
</evidence>
<proteinExistence type="predicted"/>
<comment type="caution">
    <text evidence="2">The sequence shown here is derived from an EMBL/GenBank/DDBJ whole genome shotgun (WGS) entry which is preliminary data.</text>
</comment>
<organism evidence="2 3">
    <name type="scientific">Mucilaginibacter dorajii</name>
    <dbReference type="NCBI Taxonomy" id="692994"/>
    <lineage>
        <taxon>Bacteria</taxon>
        <taxon>Pseudomonadati</taxon>
        <taxon>Bacteroidota</taxon>
        <taxon>Sphingobacteriia</taxon>
        <taxon>Sphingobacteriales</taxon>
        <taxon>Sphingobacteriaceae</taxon>
        <taxon>Mucilaginibacter</taxon>
    </lineage>
</organism>
<name>A0ABP7PNV1_9SPHI</name>
<sequence>MGKPLIDNMKMQKDQQHLRVAQIGSIILSMILFLLSCTNTTSKKILNIDIYGNLKNAKVKLALDDEVVFDKVVDEDHFTDRKIAWPTANKHPVKVFFSARNKDTSFYYTLKDKNYLLLTVAKANNQFIISSVDSATYAKETKDWVE</sequence>